<gene>
    <name evidence="10" type="ORF">PECAL_5P28240</name>
</gene>
<sequence length="429" mass="46339">MVAVLRVAALLLTRCNAWHLVRHTTPLQLRAASDAVDTSAEALAALRVPELKDKCRARGLRVSGTKAALIERLLEADGADAEAPQAGSWASLGLDSETQQRLPHKNPTPIQAAAFQALKSGKDGVLHAETGSGKTLAYALPLLKKRVLVLTPSTSLADQIAEVVDQFTESFAVHTPKEVLKAEDDLESIDVIVLDEVDALLRAPGRYAAAEQKKHRRERPAAKILRRFIQRRPDAQVIGASATVGRPLRRHIDDILRDAAPSKPRSPINVIRGTEPPSNGRAVTAPSSLKHVISSFWDRGPGEPDLDALRTALDSLNAARPLVVVNDGDPDRVSRFLKKSGYDEVDVLAPNEIRGLDLNGVDVVLSLGRPATCDDYLHVAGRTARAGGFGLCCTIAAHRDAKAVAAFASPLDIVFETVEDADELWKYRM</sequence>
<evidence type="ECO:0000313" key="11">
    <source>
        <dbReference type="Proteomes" id="UP000789595"/>
    </source>
</evidence>
<keyword evidence="2" id="KW-0547">Nucleotide-binding</keyword>
<dbReference type="EMBL" id="CAKKNE010000005">
    <property type="protein sequence ID" value="CAH0378313.1"/>
    <property type="molecule type" value="Genomic_DNA"/>
</dbReference>
<reference evidence="10" key="1">
    <citation type="submission" date="2021-11" db="EMBL/GenBank/DDBJ databases">
        <authorList>
            <consortium name="Genoscope - CEA"/>
            <person name="William W."/>
        </authorList>
    </citation>
    <scope>NUCLEOTIDE SEQUENCE</scope>
</reference>
<dbReference type="GO" id="GO:0005524">
    <property type="term" value="F:ATP binding"/>
    <property type="evidence" value="ECO:0007669"/>
    <property type="project" value="UniProtKB-KW"/>
</dbReference>
<dbReference type="InterPro" id="IPR027417">
    <property type="entry name" value="P-loop_NTPase"/>
</dbReference>
<name>A0A8J2T1F5_9STRA</name>
<organism evidence="10 11">
    <name type="scientific">Pelagomonas calceolata</name>
    <dbReference type="NCBI Taxonomy" id="35677"/>
    <lineage>
        <taxon>Eukaryota</taxon>
        <taxon>Sar</taxon>
        <taxon>Stramenopiles</taxon>
        <taxon>Ochrophyta</taxon>
        <taxon>Pelagophyceae</taxon>
        <taxon>Pelagomonadales</taxon>
        <taxon>Pelagomonadaceae</taxon>
        <taxon>Pelagomonas</taxon>
    </lineage>
</organism>
<feature type="chain" id="PRO_5035297144" description="RNA helicase" evidence="7">
    <location>
        <begin position="18"/>
        <end position="429"/>
    </location>
</feature>
<dbReference type="InterPro" id="IPR036361">
    <property type="entry name" value="SAP_dom_sf"/>
</dbReference>
<dbReference type="GO" id="GO:0016787">
    <property type="term" value="F:hydrolase activity"/>
    <property type="evidence" value="ECO:0007669"/>
    <property type="project" value="UniProtKB-KW"/>
</dbReference>
<keyword evidence="5" id="KW-0067">ATP-binding</keyword>
<dbReference type="SUPFAM" id="SSF68906">
    <property type="entry name" value="SAP domain"/>
    <property type="match status" value="1"/>
</dbReference>
<keyword evidence="7" id="KW-0732">Signal</keyword>
<evidence type="ECO:0000256" key="3">
    <source>
        <dbReference type="ARBA" id="ARBA00022801"/>
    </source>
</evidence>
<dbReference type="AlphaFoldDB" id="A0A8J2T1F5"/>
<feature type="signal peptide" evidence="7">
    <location>
        <begin position="1"/>
        <end position="17"/>
    </location>
</feature>
<feature type="domain" description="SAP" evidence="8">
    <location>
        <begin position="43"/>
        <end position="77"/>
    </location>
</feature>
<dbReference type="SMART" id="SM00513">
    <property type="entry name" value="SAP"/>
    <property type="match status" value="1"/>
</dbReference>
<keyword evidence="11" id="KW-1185">Reference proteome</keyword>
<dbReference type="Gene3D" id="1.10.720.30">
    <property type="entry name" value="SAP domain"/>
    <property type="match status" value="1"/>
</dbReference>
<proteinExistence type="predicted"/>
<evidence type="ECO:0000256" key="4">
    <source>
        <dbReference type="ARBA" id="ARBA00022806"/>
    </source>
</evidence>
<evidence type="ECO:0000259" key="9">
    <source>
        <dbReference type="PROSITE" id="PS51192"/>
    </source>
</evidence>
<dbReference type="PANTHER" id="PTHR47963">
    <property type="entry name" value="DEAD-BOX ATP-DEPENDENT RNA HELICASE 47, MITOCHONDRIAL"/>
    <property type="match status" value="1"/>
</dbReference>
<dbReference type="InterPro" id="IPR014001">
    <property type="entry name" value="Helicase_ATP-bd"/>
</dbReference>
<dbReference type="PROSITE" id="PS51192">
    <property type="entry name" value="HELICASE_ATP_BIND_1"/>
    <property type="match status" value="1"/>
</dbReference>
<dbReference type="SUPFAM" id="SSF52540">
    <property type="entry name" value="P-loop containing nucleoside triphosphate hydrolases"/>
    <property type="match status" value="1"/>
</dbReference>
<accession>A0A8J2T1F5</accession>
<evidence type="ECO:0000256" key="1">
    <source>
        <dbReference type="ARBA" id="ARBA00012552"/>
    </source>
</evidence>
<dbReference type="PANTHER" id="PTHR47963:SF8">
    <property type="entry name" value="ATP-DEPENDENT RNA HELICASE DEAD"/>
    <property type="match status" value="1"/>
</dbReference>
<keyword evidence="4" id="KW-0347">Helicase</keyword>
<protein>
    <recommendedName>
        <fullName evidence="1">RNA helicase</fullName>
        <ecNumber evidence="1">3.6.4.13</ecNumber>
    </recommendedName>
</protein>
<dbReference type="Proteomes" id="UP000789595">
    <property type="component" value="Unassembled WGS sequence"/>
</dbReference>
<dbReference type="PROSITE" id="PS50800">
    <property type="entry name" value="SAP"/>
    <property type="match status" value="1"/>
</dbReference>
<dbReference type="InterPro" id="IPR003034">
    <property type="entry name" value="SAP_dom"/>
</dbReference>
<dbReference type="GO" id="GO:0003723">
    <property type="term" value="F:RNA binding"/>
    <property type="evidence" value="ECO:0007669"/>
    <property type="project" value="TreeGrafter"/>
</dbReference>
<dbReference type="InterPro" id="IPR050547">
    <property type="entry name" value="DEAD_box_RNA_helicases"/>
</dbReference>
<evidence type="ECO:0000256" key="5">
    <source>
        <dbReference type="ARBA" id="ARBA00022840"/>
    </source>
</evidence>
<evidence type="ECO:0000256" key="7">
    <source>
        <dbReference type="SAM" id="SignalP"/>
    </source>
</evidence>
<dbReference type="Pfam" id="PF00270">
    <property type="entry name" value="DEAD"/>
    <property type="match status" value="1"/>
</dbReference>
<evidence type="ECO:0000256" key="6">
    <source>
        <dbReference type="SAM" id="MobiDB-lite"/>
    </source>
</evidence>
<comment type="caution">
    <text evidence="10">The sequence shown here is derived from an EMBL/GenBank/DDBJ whole genome shotgun (WGS) entry which is preliminary data.</text>
</comment>
<dbReference type="Gene3D" id="3.40.50.300">
    <property type="entry name" value="P-loop containing nucleotide triphosphate hydrolases"/>
    <property type="match status" value="3"/>
</dbReference>
<evidence type="ECO:0000259" key="8">
    <source>
        <dbReference type="PROSITE" id="PS50800"/>
    </source>
</evidence>
<dbReference type="SMART" id="SM00487">
    <property type="entry name" value="DEXDc"/>
    <property type="match status" value="1"/>
</dbReference>
<feature type="domain" description="Helicase ATP-binding" evidence="9">
    <location>
        <begin position="115"/>
        <end position="262"/>
    </location>
</feature>
<keyword evidence="3" id="KW-0378">Hydrolase</keyword>
<dbReference type="Pfam" id="PF02037">
    <property type="entry name" value="SAP"/>
    <property type="match status" value="1"/>
</dbReference>
<dbReference type="OrthoDB" id="44251at2759"/>
<feature type="region of interest" description="Disordered" evidence="6">
    <location>
        <begin position="263"/>
        <end position="284"/>
    </location>
</feature>
<evidence type="ECO:0000313" key="10">
    <source>
        <dbReference type="EMBL" id="CAH0378313.1"/>
    </source>
</evidence>
<dbReference type="EC" id="3.6.4.13" evidence="1"/>
<evidence type="ECO:0000256" key="2">
    <source>
        <dbReference type="ARBA" id="ARBA00022741"/>
    </source>
</evidence>
<dbReference type="InterPro" id="IPR011545">
    <property type="entry name" value="DEAD/DEAH_box_helicase_dom"/>
</dbReference>
<dbReference type="GO" id="GO:0003724">
    <property type="term" value="F:RNA helicase activity"/>
    <property type="evidence" value="ECO:0007669"/>
    <property type="project" value="UniProtKB-EC"/>
</dbReference>